<reference evidence="2" key="1">
    <citation type="submission" date="2017-11" db="EMBL/GenBank/DDBJ databases">
        <authorList>
            <person name="Lima N.C."/>
            <person name="Parody-Merino A.M."/>
            <person name="Battley P.F."/>
            <person name="Fidler A.E."/>
            <person name="Prosdocimi F."/>
        </authorList>
    </citation>
    <scope>NUCLEOTIDE SEQUENCE [LARGE SCALE GENOMIC DNA]</scope>
</reference>
<proteinExistence type="predicted"/>
<evidence type="ECO:0000313" key="2">
    <source>
        <dbReference type="Proteomes" id="UP000233556"/>
    </source>
</evidence>
<gene>
    <name evidence="1" type="ORF">llap_17334</name>
</gene>
<name>A0A2I0TF32_LIMLA</name>
<dbReference type="Proteomes" id="UP000233556">
    <property type="component" value="Unassembled WGS sequence"/>
</dbReference>
<evidence type="ECO:0008006" key="3">
    <source>
        <dbReference type="Google" id="ProtNLM"/>
    </source>
</evidence>
<reference evidence="2" key="2">
    <citation type="submission" date="2017-12" db="EMBL/GenBank/DDBJ databases">
        <title>Genome sequence of the Bar-tailed Godwit (Limosa lapponica baueri).</title>
        <authorList>
            <person name="Lima N.C.B."/>
            <person name="Parody-Merino A.M."/>
            <person name="Battley P.F."/>
            <person name="Fidler A.E."/>
            <person name="Prosdocimi F."/>
        </authorList>
    </citation>
    <scope>NUCLEOTIDE SEQUENCE [LARGE SCALE GENOMIC DNA]</scope>
</reference>
<keyword evidence="2" id="KW-1185">Reference proteome</keyword>
<accession>A0A2I0TF32</accession>
<dbReference type="PANTHER" id="PTHR33332">
    <property type="entry name" value="REVERSE TRANSCRIPTASE DOMAIN-CONTAINING PROTEIN"/>
    <property type="match status" value="1"/>
</dbReference>
<sequence>MAWKKSMGFSTRSPIWKMGRQGPQNMLLYHVQRIHILFKSCFHEPRIWRVEGSVLGPVLFNIFINDIDSEIKCTLSKFADDTNVSGAVDMPEGQDVIQRDRDKLKKWASGHELAMFAGSPERQLYPVPHQKKRGQQVDRSDFCPCALVRTHLDPALEFSAQERPVGAGPEEGSEDMVRGLEHLSYEDRLRELGLFSLEKRRLQGDLIAAFQCLKGAYRKDGDNRFSKACCDRTRG</sequence>
<evidence type="ECO:0000313" key="1">
    <source>
        <dbReference type="EMBL" id="PKU32362.1"/>
    </source>
</evidence>
<dbReference type="AlphaFoldDB" id="A0A2I0TF32"/>
<protein>
    <recommendedName>
        <fullName evidence="3">Rna-directed dna polymerase from mobile element jockey-like</fullName>
    </recommendedName>
</protein>
<dbReference type="EMBL" id="KZ511401">
    <property type="protein sequence ID" value="PKU32362.1"/>
    <property type="molecule type" value="Genomic_DNA"/>
</dbReference>
<organism evidence="1 2">
    <name type="scientific">Limosa lapponica baueri</name>
    <dbReference type="NCBI Taxonomy" id="1758121"/>
    <lineage>
        <taxon>Eukaryota</taxon>
        <taxon>Metazoa</taxon>
        <taxon>Chordata</taxon>
        <taxon>Craniata</taxon>
        <taxon>Vertebrata</taxon>
        <taxon>Euteleostomi</taxon>
        <taxon>Archelosauria</taxon>
        <taxon>Archosauria</taxon>
        <taxon>Dinosauria</taxon>
        <taxon>Saurischia</taxon>
        <taxon>Theropoda</taxon>
        <taxon>Coelurosauria</taxon>
        <taxon>Aves</taxon>
        <taxon>Neognathae</taxon>
        <taxon>Neoaves</taxon>
        <taxon>Charadriiformes</taxon>
        <taxon>Scolopacidae</taxon>
        <taxon>Limosa</taxon>
    </lineage>
</organism>